<dbReference type="PANTHER" id="PTHR47003">
    <property type="entry name" value="OS01G0970900 PROTEIN"/>
    <property type="match status" value="1"/>
</dbReference>
<dbReference type="Pfam" id="PF12854">
    <property type="entry name" value="PPR_1"/>
    <property type="match status" value="1"/>
</dbReference>
<sequence length="119" mass="13203">MMSNIKAPGCIPDSKTWTSLIFGQCVAGDVKKAFNFVRAMVKNFGITDAGLAFEEVVNGFFQQRKTIEAYKFLFKMVGRHSEAHDCFSKCPSYVRNRADVSKLFVAHEPESVNATAVTA</sequence>
<keyword evidence="3" id="KW-1185">Reference proteome</keyword>
<keyword evidence="1" id="KW-0677">Repeat</keyword>
<evidence type="ECO:0000313" key="3">
    <source>
        <dbReference type="Proteomes" id="UP000631114"/>
    </source>
</evidence>
<dbReference type="Pfam" id="PF01535">
    <property type="entry name" value="PPR"/>
    <property type="match status" value="1"/>
</dbReference>
<dbReference type="InterPro" id="IPR011990">
    <property type="entry name" value="TPR-like_helical_dom_sf"/>
</dbReference>
<dbReference type="EMBL" id="JADFTS010000008">
    <property type="protein sequence ID" value="KAF9591078.1"/>
    <property type="molecule type" value="Genomic_DNA"/>
</dbReference>
<dbReference type="Proteomes" id="UP000631114">
    <property type="component" value="Unassembled WGS sequence"/>
</dbReference>
<accession>A0A835H3U6</accession>
<dbReference type="PANTHER" id="PTHR47003:SF3">
    <property type="entry name" value="SMALL RIBOSOMAL SUBUNIT PROTEIN MS81 (RPPR8)"/>
    <property type="match status" value="1"/>
</dbReference>
<organism evidence="2 3">
    <name type="scientific">Coptis chinensis</name>
    <dbReference type="NCBI Taxonomy" id="261450"/>
    <lineage>
        <taxon>Eukaryota</taxon>
        <taxon>Viridiplantae</taxon>
        <taxon>Streptophyta</taxon>
        <taxon>Embryophyta</taxon>
        <taxon>Tracheophyta</taxon>
        <taxon>Spermatophyta</taxon>
        <taxon>Magnoliopsida</taxon>
        <taxon>Ranunculales</taxon>
        <taxon>Ranunculaceae</taxon>
        <taxon>Coptidoideae</taxon>
        <taxon>Coptis</taxon>
    </lineage>
</organism>
<evidence type="ECO:0008006" key="4">
    <source>
        <dbReference type="Google" id="ProtNLM"/>
    </source>
</evidence>
<gene>
    <name evidence="2" type="ORF">IFM89_001422</name>
</gene>
<dbReference type="OrthoDB" id="777957at2759"/>
<dbReference type="AlphaFoldDB" id="A0A835H3U6"/>
<comment type="caution">
    <text evidence="2">The sequence shown here is derived from an EMBL/GenBank/DDBJ whole genome shotgun (WGS) entry which is preliminary data.</text>
</comment>
<reference evidence="2 3" key="1">
    <citation type="submission" date="2020-10" db="EMBL/GenBank/DDBJ databases">
        <title>The Coptis chinensis genome and diversification of protoberbering-type alkaloids.</title>
        <authorList>
            <person name="Wang B."/>
            <person name="Shu S."/>
            <person name="Song C."/>
            <person name="Liu Y."/>
        </authorList>
    </citation>
    <scope>NUCLEOTIDE SEQUENCE [LARGE SCALE GENOMIC DNA]</scope>
    <source>
        <strain evidence="2">HL-2020</strain>
        <tissue evidence="2">Leaf</tissue>
    </source>
</reference>
<dbReference type="Gene3D" id="1.25.40.10">
    <property type="entry name" value="Tetratricopeptide repeat domain"/>
    <property type="match status" value="1"/>
</dbReference>
<evidence type="ECO:0000256" key="1">
    <source>
        <dbReference type="ARBA" id="ARBA00022737"/>
    </source>
</evidence>
<dbReference type="InterPro" id="IPR002885">
    <property type="entry name" value="PPR_rpt"/>
</dbReference>
<dbReference type="GO" id="GO:0008380">
    <property type="term" value="P:RNA splicing"/>
    <property type="evidence" value="ECO:0007669"/>
    <property type="project" value="InterPro"/>
</dbReference>
<name>A0A835H3U6_9MAGN</name>
<dbReference type="NCBIfam" id="TIGR00756">
    <property type="entry name" value="PPR"/>
    <property type="match status" value="1"/>
</dbReference>
<dbReference type="InterPro" id="IPR044578">
    <property type="entry name" value="BIR6-like"/>
</dbReference>
<protein>
    <recommendedName>
        <fullName evidence="4">Pentatricopeptide repeat-containing protein</fullName>
    </recommendedName>
</protein>
<proteinExistence type="predicted"/>
<evidence type="ECO:0000313" key="2">
    <source>
        <dbReference type="EMBL" id="KAF9591078.1"/>
    </source>
</evidence>